<feature type="non-terminal residue" evidence="2">
    <location>
        <position position="81"/>
    </location>
</feature>
<sequence length="81" mass="8826">SFNRSHHSSSRSPSTYNLSSSSSTSSIAVLLAQKQQQQQQYPHQCSFIPKSNSVQSNLKQAKSVQEISGINDSLQTLTTIG</sequence>
<comment type="caution">
    <text evidence="2">The sequence shown here is derived from an EMBL/GenBank/DDBJ whole genome shotgun (WGS) entry which is preliminary data.</text>
</comment>
<reference evidence="2" key="1">
    <citation type="submission" date="2021-02" db="EMBL/GenBank/DDBJ databases">
        <authorList>
            <person name="Nowell W R."/>
        </authorList>
    </citation>
    <scope>NUCLEOTIDE SEQUENCE</scope>
</reference>
<evidence type="ECO:0000313" key="2">
    <source>
        <dbReference type="EMBL" id="CAF4566352.1"/>
    </source>
</evidence>
<feature type="compositionally biased region" description="Low complexity" evidence="1">
    <location>
        <begin position="10"/>
        <end position="21"/>
    </location>
</feature>
<evidence type="ECO:0000313" key="3">
    <source>
        <dbReference type="Proteomes" id="UP000681967"/>
    </source>
</evidence>
<feature type="region of interest" description="Disordered" evidence="1">
    <location>
        <begin position="1"/>
        <end position="21"/>
    </location>
</feature>
<protein>
    <submittedName>
        <fullName evidence="2">Uncharacterized protein</fullName>
    </submittedName>
</protein>
<evidence type="ECO:0000256" key="1">
    <source>
        <dbReference type="SAM" id="MobiDB-lite"/>
    </source>
</evidence>
<dbReference type="EMBL" id="CAJOBH010091260">
    <property type="protein sequence ID" value="CAF4566352.1"/>
    <property type="molecule type" value="Genomic_DNA"/>
</dbReference>
<dbReference type="AlphaFoldDB" id="A0A8S2YR62"/>
<gene>
    <name evidence="2" type="ORF">BYL167_LOCUS38717</name>
</gene>
<organism evidence="2 3">
    <name type="scientific">Rotaria magnacalcarata</name>
    <dbReference type="NCBI Taxonomy" id="392030"/>
    <lineage>
        <taxon>Eukaryota</taxon>
        <taxon>Metazoa</taxon>
        <taxon>Spiralia</taxon>
        <taxon>Gnathifera</taxon>
        <taxon>Rotifera</taxon>
        <taxon>Eurotatoria</taxon>
        <taxon>Bdelloidea</taxon>
        <taxon>Philodinida</taxon>
        <taxon>Philodinidae</taxon>
        <taxon>Rotaria</taxon>
    </lineage>
</organism>
<name>A0A8S2YR62_9BILA</name>
<proteinExistence type="predicted"/>
<accession>A0A8S2YR62</accession>
<feature type="non-terminal residue" evidence="2">
    <location>
        <position position="1"/>
    </location>
</feature>
<dbReference type="Proteomes" id="UP000681967">
    <property type="component" value="Unassembled WGS sequence"/>
</dbReference>